<reference evidence="1 2" key="1">
    <citation type="journal article" date="2015" name="Genome Biol. Evol.">
        <title>The genome of winter moth (Operophtera brumata) provides a genomic perspective on sexual dimorphism and phenology.</title>
        <authorList>
            <person name="Derks M.F."/>
            <person name="Smit S."/>
            <person name="Salis L."/>
            <person name="Schijlen E."/>
            <person name="Bossers A."/>
            <person name="Mateman C."/>
            <person name="Pijl A.S."/>
            <person name="de Ridder D."/>
            <person name="Groenen M.A."/>
            <person name="Visser M.E."/>
            <person name="Megens H.J."/>
        </authorList>
    </citation>
    <scope>NUCLEOTIDE SEQUENCE [LARGE SCALE GENOMIC DNA]</scope>
    <source>
        <strain evidence="1">WM2013NL</strain>
        <tissue evidence="1">Head and thorax</tissue>
    </source>
</reference>
<protein>
    <submittedName>
        <fullName evidence="1">Resolvase, N-terminal domain protein</fullName>
    </submittedName>
</protein>
<keyword evidence="2" id="KW-1185">Reference proteome</keyword>
<name>A0A0L7LPQ0_OPEBR</name>
<organism evidence="1 2">
    <name type="scientific">Operophtera brumata</name>
    <name type="common">Winter moth</name>
    <name type="synonym">Phalaena brumata</name>
    <dbReference type="NCBI Taxonomy" id="104452"/>
    <lineage>
        <taxon>Eukaryota</taxon>
        <taxon>Metazoa</taxon>
        <taxon>Ecdysozoa</taxon>
        <taxon>Arthropoda</taxon>
        <taxon>Hexapoda</taxon>
        <taxon>Insecta</taxon>
        <taxon>Pterygota</taxon>
        <taxon>Neoptera</taxon>
        <taxon>Endopterygota</taxon>
        <taxon>Lepidoptera</taxon>
        <taxon>Glossata</taxon>
        <taxon>Ditrysia</taxon>
        <taxon>Geometroidea</taxon>
        <taxon>Geometridae</taxon>
        <taxon>Larentiinae</taxon>
        <taxon>Operophtera</taxon>
    </lineage>
</organism>
<dbReference type="AlphaFoldDB" id="A0A0L7LPQ0"/>
<dbReference type="EMBL" id="JTDY01000395">
    <property type="protein sequence ID" value="KOB77379.1"/>
    <property type="molecule type" value="Genomic_DNA"/>
</dbReference>
<gene>
    <name evidence="1" type="ORF">OBRU01_04209</name>
</gene>
<dbReference type="OrthoDB" id="6924031at2759"/>
<evidence type="ECO:0000313" key="2">
    <source>
        <dbReference type="Proteomes" id="UP000037510"/>
    </source>
</evidence>
<comment type="caution">
    <text evidence="1">The sequence shown here is derived from an EMBL/GenBank/DDBJ whole genome shotgun (WGS) entry which is preliminary data.</text>
</comment>
<sequence length="82" mass="9737">MKRHKTFPALIGAHNFKIIVEENRRLHEQLLEAIDKQHQEMSRALQLKELNSILKRELHEAKIEACQLRENIRLDSNWGEKA</sequence>
<evidence type="ECO:0000313" key="1">
    <source>
        <dbReference type="EMBL" id="KOB77379.1"/>
    </source>
</evidence>
<dbReference type="Proteomes" id="UP000037510">
    <property type="component" value="Unassembled WGS sequence"/>
</dbReference>
<accession>A0A0L7LPQ0</accession>
<proteinExistence type="predicted"/>